<reference evidence="1" key="1">
    <citation type="submission" date="2021-06" db="EMBL/GenBank/DDBJ databases">
        <title>Parelaphostrongylus tenuis whole genome reference sequence.</title>
        <authorList>
            <person name="Garwood T.J."/>
            <person name="Larsen P.A."/>
            <person name="Fountain-Jones N.M."/>
            <person name="Garbe J.R."/>
            <person name="Macchietto M.G."/>
            <person name="Kania S.A."/>
            <person name="Gerhold R.W."/>
            <person name="Richards J.E."/>
            <person name="Wolf T.M."/>
        </authorList>
    </citation>
    <scope>NUCLEOTIDE SEQUENCE</scope>
    <source>
        <strain evidence="1">MNPRO001-30</strain>
        <tissue evidence="1">Meninges</tissue>
    </source>
</reference>
<dbReference type="EMBL" id="JAHQIW010002303">
    <property type="protein sequence ID" value="KAJ1354998.1"/>
    <property type="molecule type" value="Genomic_DNA"/>
</dbReference>
<keyword evidence="2" id="KW-1185">Reference proteome</keyword>
<organism evidence="1 2">
    <name type="scientific">Parelaphostrongylus tenuis</name>
    <name type="common">Meningeal worm</name>
    <dbReference type="NCBI Taxonomy" id="148309"/>
    <lineage>
        <taxon>Eukaryota</taxon>
        <taxon>Metazoa</taxon>
        <taxon>Ecdysozoa</taxon>
        <taxon>Nematoda</taxon>
        <taxon>Chromadorea</taxon>
        <taxon>Rhabditida</taxon>
        <taxon>Rhabditina</taxon>
        <taxon>Rhabditomorpha</taxon>
        <taxon>Strongyloidea</taxon>
        <taxon>Metastrongylidae</taxon>
        <taxon>Parelaphostrongylus</taxon>
    </lineage>
</organism>
<name>A0AAD5MDY2_PARTN</name>
<proteinExistence type="predicted"/>
<dbReference type="AlphaFoldDB" id="A0AAD5MDY2"/>
<evidence type="ECO:0000313" key="2">
    <source>
        <dbReference type="Proteomes" id="UP001196413"/>
    </source>
</evidence>
<evidence type="ECO:0000313" key="1">
    <source>
        <dbReference type="EMBL" id="KAJ1354998.1"/>
    </source>
</evidence>
<comment type="caution">
    <text evidence="1">The sequence shown here is derived from an EMBL/GenBank/DDBJ whole genome shotgun (WGS) entry which is preliminary data.</text>
</comment>
<accession>A0AAD5MDY2</accession>
<dbReference type="Proteomes" id="UP001196413">
    <property type="component" value="Unassembled WGS sequence"/>
</dbReference>
<gene>
    <name evidence="1" type="ORF">KIN20_012107</name>
</gene>
<protein>
    <submittedName>
        <fullName evidence="1">Uncharacterized protein</fullName>
    </submittedName>
</protein>
<sequence>MTEGKSRRLKAERENHFMVAPSNEIDKVDGVVETKKTASMDVPCLHYVEKWSALVDFMLNNFRTSRTRPNGDMYTAYRSL</sequence>